<evidence type="ECO:0000313" key="2">
    <source>
        <dbReference type="EMBL" id="KEA61842.1"/>
    </source>
</evidence>
<proteinExistence type="predicted"/>
<dbReference type="AlphaFoldDB" id="A0A081FTI7"/>
<dbReference type="EMBL" id="JMQN01000059">
    <property type="protein sequence ID" value="KEA61842.1"/>
    <property type="molecule type" value="Genomic_DNA"/>
</dbReference>
<dbReference type="STRING" id="1232683.ADIMK_3989"/>
<sequence length="520" mass="59455">MNLPVNPSPANQESIVGYLWRLSRDNGFPDLWKCVAAEEWPFRRAEVRKLRFEALVLAVADSVGIDKRELSDALEPQRSYVWRDKSLVFGEVLQDWRLNTPRICPHCFEEYGYIHAEFENILMRVCPVHECSILEYCPDCDSPLSWHHGLDTECHACGFKWKRNAKGKQPIGLFQQKWMAVAGEYGRVSKETYAFEQLAGQYLLRAMRPNDLMLQTPVAQYEGALPDLDGYFAKAEELYMRHMASGEHKGYGRFQCFEALNLPELAFSDTHQYVDTEWQSECAEALPSFIRSNKYRNYPTAVINRLLDSEALFKLLNIESLHPAMDNKENKSKWIDLNRKAIFEIIEELGIEPVYRDARVVRYRYDANDLVSLVEAIPLVSSASDALLRVEPTDRRLSAHGTDLMGLVHDISNGRVTAYRLNGHGLNPILIEESLFNTWLAQKLRERCSSPVEQVELCRMTGLHWKTFPRLINTGQLQAVRAEVGNGTYFDGDSVFELMNENLAAILSNDELPAMCATGT</sequence>
<dbReference type="Pfam" id="PF06527">
    <property type="entry name" value="TniQ"/>
    <property type="match status" value="1"/>
</dbReference>
<comment type="caution">
    <text evidence="2">The sequence shown here is derived from an EMBL/GenBank/DDBJ whole genome shotgun (WGS) entry which is preliminary data.</text>
</comment>
<dbReference type="InterPro" id="IPR009492">
    <property type="entry name" value="TniQ"/>
</dbReference>
<reference evidence="2 3" key="1">
    <citation type="submission" date="2014-04" db="EMBL/GenBank/DDBJ databases">
        <title>Marinobacterium kochiensis sp. nov., isolated from sediment sample collected from Kochi backwaters in Kerala, India.</title>
        <authorList>
            <person name="Singh A."/>
            <person name="Pinnaka A.K."/>
        </authorList>
    </citation>
    <scope>NUCLEOTIDE SEQUENCE [LARGE SCALE GENOMIC DNA]</scope>
    <source>
        <strain evidence="2 3">AK27</strain>
    </source>
</reference>
<feature type="domain" description="TniQ" evidence="1">
    <location>
        <begin position="4"/>
        <end position="132"/>
    </location>
</feature>
<dbReference type="Proteomes" id="UP000028252">
    <property type="component" value="Unassembled WGS sequence"/>
</dbReference>
<name>A0A081FTI7_9GAMM</name>
<dbReference type="RefSeq" id="WP_036191934.1">
    <property type="nucleotide sequence ID" value="NZ_JMQN01000059.1"/>
</dbReference>
<protein>
    <recommendedName>
        <fullName evidence="1">TniQ domain-containing protein</fullName>
    </recommendedName>
</protein>
<keyword evidence="3" id="KW-1185">Reference proteome</keyword>
<organism evidence="2 3">
    <name type="scientific">Marinobacterium lacunae</name>
    <dbReference type="NCBI Taxonomy" id="1232683"/>
    <lineage>
        <taxon>Bacteria</taxon>
        <taxon>Pseudomonadati</taxon>
        <taxon>Pseudomonadota</taxon>
        <taxon>Gammaproteobacteria</taxon>
        <taxon>Oceanospirillales</taxon>
        <taxon>Oceanospirillaceae</taxon>
        <taxon>Marinobacterium</taxon>
    </lineage>
</organism>
<accession>A0A081FTI7</accession>
<evidence type="ECO:0000313" key="3">
    <source>
        <dbReference type="Proteomes" id="UP000028252"/>
    </source>
</evidence>
<gene>
    <name evidence="2" type="ORF">ADIMK_3989</name>
</gene>
<dbReference type="OrthoDB" id="6917259at2"/>
<evidence type="ECO:0000259" key="1">
    <source>
        <dbReference type="Pfam" id="PF06527"/>
    </source>
</evidence>
<dbReference type="PATRIC" id="fig|1232683.4.peg.3925"/>